<feature type="region of interest" description="Disordered" evidence="1">
    <location>
        <begin position="41"/>
        <end position="68"/>
    </location>
</feature>
<dbReference type="AlphaFoldDB" id="A0A9W9JT90"/>
<protein>
    <submittedName>
        <fullName evidence="3">Transcription factor PAP1 domain-containing protein</fullName>
    </submittedName>
</protein>
<comment type="caution">
    <text evidence="3">The sequence shown here is derived from an EMBL/GenBank/DDBJ whole genome shotgun (WGS) entry which is preliminary data.</text>
</comment>
<gene>
    <name evidence="3" type="ORF">T069G_01957</name>
</gene>
<evidence type="ECO:0000313" key="3">
    <source>
        <dbReference type="EMBL" id="KAJ4865427.1"/>
    </source>
</evidence>
<sequence length="350" mass="39120">MIRFNGMIWAAFVKITFFTCRRCSLNFRRIEEIQDIQINNDSTNAQAKGTSAQTKSPRPRKPPNPEDDISQYKQVQLVDVEFKIGPPTVDQLIMARALKLSSGDLSDTEYLAERLALVYGLCEADSLALSQKIDIQQARIHSLQRQLVHSDTDSDTVPDVASKGKQTAEADFRTTDPREDEPASSGVQNSDVGRGIYKRTEQAEAETRMQRGMTIAHSRAEPENEIVDIDATWNPGSFRRDDLRRNVTGPFDFDFFALSNTTASPNLAERANLINEIDANYDADDVIAGPTMNCNQRWDRLQADPEAQNGEFDLDGLCPELTAKAKSSVGSVVENRDFDSILRKYMGDMG</sequence>
<dbReference type="GeneID" id="80863855"/>
<evidence type="ECO:0000313" key="4">
    <source>
        <dbReference type="Proteomes" id="UP001140511"/>
    </source>
</evidence>
<dbReference type="InterPro" id="IPR023167">
    <property type="entry name" value="Yap1_redox_dom_sf"/>
</dbReference>
<dbReference type="SUPFAM" id="SSF111430">
    <property type="entry name" value="YAP1 redox domain"/>
    <property type="match status" value="1"/>
</dbReference>
<feature type="region of interest" description="Disordered" evidence="1">
    <location>
        <begin position="147"/>
        <end position="196"/>
    </location>
</feature>
<reference evidence="3" key="1">
    <citation type="submission" date="2022-09" db="EMBL/GenBank/DDBJ databases">
        <title>Chromosome-level assembly of Trichoderma breve T069, a fungus used in development of biopesticide product.</title>
        <authorList>
            <person name="Lin R."/>
            <person name="Liu T."/>
        </authorList>
    </citation>
    <scope>NUCLEOTIDE SEQUENCE</scope>
    <source>
        <strain evidence="3">T069</strain>
    </source>
</reference>
<accession>A0A9W9JT90</accession>
<dbReference type="RefSeq" id="XP_056034483.1">
    <property type="nucleotide sequence ID" value="XM_056169167.1"/>
</dbReference>
<dbReference type="Pfam" id="PF08601">
    <property type="entry name" value="PAP1"/>
    <property type="match status" value="1"/>
</dbReference>
<dbReference type="EMBL" id="JAOPEN010000001">
    <property type="protein sequence ID" value="KAJ4865427.1"/>
    <property type="molecule type" value="Genomic_DNA"/>
</dbReference>
<dbReference type="Gene3D" id="1.10.238.100">
    <property type="entry name" value="YAP1 redox domain. Chain B"/>
    <property type="match status" value="1"/>
</dbReference>
<feature type="compositionally biased region" description="Polar residues" evidence="1">
    <location>
        <begin position="41"/>
        <end position="56"/>
    </location>
</feature>
<dbReference type="Proteomes" id="UP001140511">
    <property type="component" value="Unassembled WGS sequence"/>
</dbReference>
<proteinExistence type="predicted"/>
<dbReference type="InterPro" id="IPR013910">
    <property type="entry name" value="TF_PAP1"/>
</dbReference>
<name>A0A9W9JT90_9HYPO</name>
<evidence type="ECO:0000259" key="2">
    <source>
        <dbReference type="Pfam" id="PF08601"/>
    </source>
</evidence>
<evidence type="ECO:0000256" key="1">
    <source>
        <dbReference type="SAM" id="MobiDB-lite"/>
    </source>
</evidence>
<organism evidence="3 4">
    <name type="scientific">Trichoderma breve</name>
    <dbReference type="NCBI Taxonomy" id="2034170"/>
    <lineage>
        <taxon>Eukaryota</taxon>
        <taxon>Fungi</taxon>
        <taxon>Dikarya</taxon>
        <taxon>Ascomycota</taxon>
        <taxon>Pezizomycotina</taxon>
        <taxon>Sordariomycetes</taxon>
        <taxon>Hypocreomycetidae</taxon>
        <taxon>Hypocreales</taxon>
        <taxon>Hypocreaceae</taxon>
        <taxon>Trichoderma</taxon>
    </lineage>
</organism>
<feature type="domain" description="Transcription factor PAP1" evidence="2">
    <location>
        <begin position="233"/>
        <end position="344"/>
    </location>
</feature>
<feature type="compositionally biased region" description="Basic and acidic residues" evidence="1">
    <location>
        <begin position="166"/>
        <end position="181"/>
    </location>
</feature>
<keyword evidence="4" id="KW-1185">Reference proteome</keyword>